<dbReference type="EMBL" id="CP155573">
    <property type="protein sequence ID" value="XFO64586.1"/>
    <property type="molecule type" value="Genomic_DNA"/>
</dbReference>
<sequence>MQARIQSEEGVLLRMNRSIQVEGAFGVLKEDMGFRRFLLRGKVKVQTEFLLLCMGYNLNKLHNKIQSGRCGTYLHIPQAS</sequence>
<dbReference type="PANTHER" id="PTHR33408:SF2">
    <property type="entry name" value="TRANSPOSASE DDE DOMAIN-CONTAINING PROTEIN"/>
    <property type="match status" value="1"/>
</dbReference>
<keyword evidence="3" id="KW-1185">Reference proteome</keyword>
<evidence type="ECO:0000313" key="2">
    <source>
        <dbReference type="EMBL" id="XFO64586.1"/>
    </source>
</evidence>
<organism evidence="2 3">
    <name type="scientific">Sporomusa silvacetica DSM 10669</name>
    <dbReference type="NCBI Taxonomy" id="1123289"/>
    <lineage>
        <taxon>Bacteria</taxon>
        <taxon>Bacillati</taxon>
        <taxon>Bacillota</taxon>
        <taxon>Negativicutes</taxon>
        <taxon>Selenomonadales</taxon>
        <taxon>Sporomusaceae</taxon>
        <taxon>Sporomusa</taxon>
    </lineage>
</organism>
<feature type="domain" description="Transposase DDE" evidence="1">
    <location>
        <begin position="1"/>
        <end position="62"/>
    </location>
</feature>
<proteinExistence type="predicted"/>
<dbReference type="Pfam" id="PF13751">
    <property type="entry name" value="DDE_Tnp_1_6"/>
    <property type="match status" value="1"/>
</dbReference>
<dbReference type="PANTHER" id="PTHR33408">
    <property type="entry name" value="TRANSPOSASE"/>
    <property type="match status" value="1"/>
</dbReference>
<dbReference type="InterPro" id="IPR025668">
    <property type="entry name" value="Tnp_DDE_dom"/>
</dbReference>
<evidence type="ECO:0000313" key="3">
    <source>
        <dbReference type="Proteomes" id="UP000216752"/>
    </source>
</evidence>
<name>A0ABZ3IG07_9FIRM</name>
<dbReference type="Proteomes" id="UP000216752">
    <property type="component" value="Chromosome"/>
</dbReference>
<evidence type="ECO:0000259" key="1">
    <source>
        <dbReference type="Pfam" id="PF13751"/>
    </source>
</evidence>
<reference evidence="2" key="1">
    <citation type="submission" date="2024-05" db="EMBL/GenBank/DDBJ databases">
        <title>Isolation and characterization of Sporomusa carbonis sp. nov., a carboxydotrophic hydrogenogen in the genus of Sporomusa isolated from a charcoal burning pile.</title>
        <authorList>
            <person name="Boeer T."/>
            <person name="Rosenbaum F."/>
            <person name="Eysell L."/>
            <person name="Mueller V."/>
            <person name="Daniel R."/>
            <person name="Poehlein A."/>
        </authorList>
    </citation>
    <scope>NUCLEOTIDE SEQUENCE [LARGE SCALE GENOMIC DNA]</scope>
    <source>
        <strain evidence="2">DSM 10669</strain>
    </source>
</reference>
<protein>
    <recommendedName>
        <fullName evidence="1">Transposase DDE domain-containing protein</fullName>
    </recommendedName>
</protein>
<accession>A0ABZ3IG07</accession>
<gene>
    <name evidence="2" type="ORF">SPSIL_006880</name>
</gene>